<dbReference type="CDD" id="cd14699">
    <property type="entry name" value="bZIP_Fos_like"/>
    <property type="match status" value="1"/>
</dbReference>
<dbReference type="SMART" id="SM00228">
    <property type="entry name" value="PDZ"/>
    <property type="match status" value="2"/>
</dbReference>
<feature type="coiled-coil region" evidence="5">
    <location>
        <begin position="508"/>
        <end position="535"/>
    </location>
</feature>
<dbReference type="PROSITE" id="PS50119">
    <property type="entry name" value="ZF_BBOX"/>
    <property type="match status" value="1"/>
</dbReference>
<dbReference type="CDD" id="cd00136">
    <property type="entry name" value="PDZ_canonical"/>
    <property type="match status" value="1"/>
</dbReference>
<dbReference type="SUPFAM" id="SSF57845">
    <property type="entry name" value="B-box zinc-binding domain"/>
    <property type="match status" value="1"/>
</dbReference>
<gene>
    <name evidence="10" type="ORF">MCOR_4595</name>
</gene>
<dbReference type="Gene3D" id="1.20.5.170">
    <property type="match status" value="2"/>
</dbReference>
<dbReference type="PANTHER" id="PTHR23351">
    <property type="entry name" value="FOS TRANSCRIPTION FACTOR-RELATED"/>
    <property type="match status" value="1"/>
</dbReference>
<dbReference type="Pfam" id="PF00595">
    <property type="entry name" value="PDZ"/>
    <property type="match status" value="1"/>
</dbReference>
<evidence type="ECO:0000313" key="10">
    <source>
        <dbReference type="EMBL" id="CAC5363028.1"/>
    </source>
</evidence>
<name>A0A6J8AAL0_MYTCO</name>
<dbReference type="GO" id="GO:0008270">
    <property type="term" value="F:zinc ion binding"/>
    <property type="evidence" value="ECO:0007669"/>
    <property type="project" value="UniProtKB-KW"/>
</dbReference>
<dbReference type="GO" id="GO:0000978">
    <property type="term" value="F:RNA polymerase II cis-regulatory region sequence-specific DNA binding"/>
    <property type="evidence" value="ECO:0007669"/>
    <property type="project" value="TreeGrafter"/>
</dbReference>
<dbReference type="PROSITE" id="PS50217">
    <property type="entry name" value="BZIP"/>
    <property type="match status" value="2"/>
</dbReference>
<dbReference type="InterPro" id="IPR036034">
    <property type="entry name" value="PDZ_sf"/>
</dbReference>
<dbReference type="PANTHER" id="PTHR23351:SF24">
    <property type="entry name" value="ACTIVATING TRANSCRIPTION FACTOR 3-RELATED"/>
    <property type="match status" value="1"/>
</dbReference>
<feature type="region of interest" description="Disordered" evidence="6">
    <location>
        <begin position="479"/>
        <end position="504"/>
    </location>
</feature>
<feature type="domain" description="PDZ" evidence="7">
    <location>
        <begin position="264"/>
        <end position="345"/>
    </location>
</feature>
<evidence type="ECO:0000259" key="8">
    <source>
        <dbReference type="PROSITE" id="PS50119"/>
    </source>
</evidence>
<keyword evidence="4" id="KW-0863">Zinc-finger</keyword>
<accession>A0A6J8AAL0</accession>
<feature type="coiled-coil region" evidence="5">
    <location>
        <begin position="647"/>
        <end position="681"/>
    </location>
</feature>
<dbReference type="AlphaFoldDB" id="A0A6J8AAL0"/>
<organism evidence="10 11">
    <name type="scientific">Mytilus coruscus</name>
    <name type="common">Sea mussel</name>
    <dbReference type="NCBI Taxonomy" id="42192"/>
    <lineage>
        <taxon>Eukaryota</taxon>
        <taxon>Metazoa</taxon>
        <taxon>Spiralia</taxon>
        <taxon>Lophotrochozoa</taxon>
        <taxon>Mollusca</taxon>
        <taxon>Bivalvia</taxon>
        <taxon>Autobranchia</taxon>
        <taxon>Pteriomorphia</taxon>
        <taxon>Mytilida</taxon>
        <taxon>Mytiloidea</taxon>
        <taxon>Mytilidae</taxon>
        <taxon>Mytilinae</taxon>
        <taxon>Mytilus</taxon>
    </lineage>
</organism>
<evidence type="ECO:0000259" key="7">
    <source>
        <dbReference type="PROSITE" id="PS50106"/>
    </source>
</evidence>
<dbReference type="SUPFAM" id="SSF50156">
    <property type="entry name" value="PDZ domain-like"/>
    <property type="match status" value="2"/>
</dbReference>
<evidence type="ECO:0000256" key="4">
    <source>
        <dbReference type="PROSITE-ProRule" id="PRU00024"/>
    </source>
</evidence>
<dbReference type="GO" id="GO:0000981">
    <property type="term" value="F:DNA-binding transcription factor activity, RNA polymerase II-specific"/>
    <property type="evidence" value="ECO:0007669"/>
    <property type="project" value="TreeGrafter"/>
</dbReference>
<dbReference type="EMBL" id="CACVKT020000784">
    <property type="protein sequence ID" value="CAC5363028.1"/>
    <property type="molecule type" value="Genomic_DNA"/>
</dbReference>
<dbReference type="InterPro" id="IPR004827">
    <property type="entry name" value="bZIP"/>
</dbReference>
<dbReference type="Pfam" id="PF00170">
    <property type="entry name" value="bZIP_1"/>
    <property type="match status" value="2"/>
</dbReference>
<dbReference type="InterPro" id="IPR001478">
    <property type="entry name" value="PDZ"/>
</dbReference>
<evidence type="ECO:0000256" key="6">
    <source>
        <dbReference type="SAM" id="MobiDB-lite"/>
    </source>
</evidence>
<proteinExistence type="predicted"/>
<protein>
    <submittedName>
        <fullName evidence="10">Uncharacterized protein</fullName>
    </submittedName>
</protein>
<feature type="domain" description="BZIP" evidence="9">
    <location>
        <begin position="629"/>
        <end position="679"/>
    </location>
</feature>
<dbReference type="PROSITE" id="PS50106">
    <property type="entry name" value="PDZ"/>
    <property type="match status" value="1"/>
</dbReference>
<dbReference type="InterPro" id="IPR046347">
    <property type="entry name" value="bZIP_sf"/>
</dbReference>
<keyword evidence="3" id="KW-0804">Transcription</keyword>
<evidence type="ECO:0000256" key="3">
    <source>
        <dbReference type="ARBA" id="ARBA00023163"/>
    </source>
</evidence>
<sequence>MAQCPIRNCEICVQATGSHYCKQCRQYFCYSCKTAHLRLKIARNHVFGKSFEMDHEEQLKCNHVDRHVFMCLDCDFALCKACLVENHNGHSVDELDKMFSSLHYQASTTMKGIFSDFKRKSGDMISMTTSYEKESKELERAISNQGAKIKFSIDKMINAIIENVKKSRENVRKHYPMCFQDAVSSTFKQWLKQIDEIGQKEATEISIHEIQKLLNDMKAMELPSLPEVPAVSYCAQPVDEKIIMGLLGRIKFLSFSNPNPKSKELILSPCESGYGFRLIGGKDFNDDIYVSDVVSGGSAAKAGLKQLDKIIAVDGKQVKGSSHQEVAEMFKNVEDNDVVSISIEPFHVSDVSSNGSPAKAGLKQLDKIIAIDGRHDKGSSHHEVAEKIKIVEDNDVGSIRTEPFEQRTNKIINMKMEGETTSFRLPSDAFNFDTELYNYALESVKGDSLLPLIKDELRCKIQTKRLSRGMEELKVDFQMKPPAPLTPEEKQKQENRKLLNRESAKKCRRKKKINYQNIQQELKSLMDENKHLKENIRYIIKITEKLLRQWYYSSLVAKYMKMDSPSLHRTFDDDSVNQANCTSTKKPILPFIKAELRCKIQRKRLSQGLQQLQADFTEKRPTILTKVEHEKQIVRKERNRIAARKCRQRKRQVTSLLQEEIRELAEENKQLKERIRCLELNHDNNLIRTRGV</sequence>
<dbReference type="Proteomes" id="UP000507470">
    <property type="component" value="Unassembled WGS sequence"/>
</dbReference>
<dbReference type="PRINTS" id="PR00042">
    <property type="entry name" value="LEUZIPPRFOS"/>
</dbReference>
<dbReference type="SMART" id="SM00338">
    <property type="entry name" value="BRLZ"/>
    <property type="match status" value="2"/>
</dbReference>
<dbReference type="InterPro" id="IPR000837">
    <property type="entry name" value="AP-1"/>
</dbReference>
<feature type="domain" description="BZIP" evidence="9">
    <location>
        <begin position="490"/>
        <end position="546"/>
    </location>
</feature>
<reference evidence="10 11" key="1">
    <citation type="submission" date="2020-06" db="EMBL/GenBank/DDBJ databases">
        <authorList>
            <person name="Li R."/>
            <person name="Bekaert M."/>
        </authorList>
    </citation>
    <scope>NUCLEOTIDE SEQUENCE [LARGE SCALE GENOMIC DNA]</scope>
    <source>
        <strain evidence="11">wild</strain>
    </source>
</reference>
<evidence type="ECO:0000256" key="2">
    <source>
        <dbReference type="ARBA" id="ARBA00023125"/>
    </source>
</evidence>
<dbReference type="Gene3D" id="3.30.160.60">
    <property type="entry name" value="Classic Zinc Finger"/>
    <property type="match status" value="1"/>
</dbReference>
<dbReference type="SUPFAM" id="SSF57959">
    <property type="entry name" value="Leucine zipper domain"/>
    <property type="match status" value="2"/>
</dbReference>
<dbReference type="CDD" id="cd14686">
    <property type="entry name" value="bZIP"/>
    <property type="match status" value="1"/>
</dbReference>
<dbReference type="InterPro" id="IPR000315">
    <property type="entry name" value="Znf_B-box"/>
</dbReference>
<evidence type="ECO:0000313" key="11">
    <source>
        <dbReference type="Proteomes" id="UP000507470"/>
    </source>
</evidence>
<keyword evidence="2" id="KW-0238">DNA-binding</keyword>
<dbReference type="OrthoDB" id="6048578at2759"/>
<keyword evidence="5" id="KW-0175">Coiled coil</keyword>
<evidence type="ECO:0000256" key="5">
    <source>
        <dbReference type="SAM" id="Coils"/>
    </source>
</evidence>
<dbReference type="PROSITE" id="PS00036">
    <property type="entry name" value="BZIP_BASIC"/>
    <property type="match status" value="1"/>
</dbReference>
<keyword evidence="4" id="KW-0479">Metal-binding</keyword>
<keyword evidence="1" id="KW-0805">Transcription regulation</keyword>
<dbReference type="GO" id="GO:0005634">
    <property type="term" value="C:nucleus"/>
    <property type="evidence" value="ECO:0007669"/>
    <property type="project" value="TreeGrafter"/>
</dbReference>
<evidence type="ECO:0000256" key="1">
    <source>
        <dbReference type="ARBA" id="ARBA00023015"/>
    </source>
</evidence>
<evidence type="ECO:0000259" key="9">
    <source>
        <dbReference type="PROSITE" id="PS50217"/>
    </source>
</evidence>
<dbReference type="CDD" id="cd19757">
    <property type="entry name" value="Bbox1"/>
    <property type="match status" value="1"/>
</dbReference>
<feature type="compositionally biased region" description="Basic and acidic residues" evidence="6">
    <location>
        <begin position="487"/>
        <end position="504"/>
    </location>
</feature>
<keyword evidence="11" id="KW-1185">Reference proteome</keyword>
<dbReference type="Gene3D" id="2.30.42.10">
    <property type="match status" value="2"/>
</dbReference>
<feature type="domain" description="B box-type" evidence="8">
    <location>
        <begin position="9"/>
        <end position="45"/>
    </location>
</feature>
<keyword evidence="4" id="KW-0862">Zinc</keyword>